<dbReference type="AlphaFoldDB" id="A0A9X0ALL4"/>
<organism evidence="1 2">
    <name type="scientific">Sclerotinia nivalis</name>
    <dbReference type="NCBI Taxonomy" id="352851"/>
    <lineage>
        <taxon>Eukaryota</taxon>
        <taxon>Fungi</taxon>
        <taxon>Dikarya</taxon>
        <taxon>Ascomycota</taxon>
        <taxon>Pezizomycotina</taxon>
        <taxon>Leotiomycetes</taxon>
        <taxon>Helotiales</taxon>
        <taxon>Sclerotiniaceae</taxon>
        <taxon>Sclerotinia</taxon>
    </lineage>
</organism>
<dbReference type="OrthoDB" id="27483at2759"/>
<proteinExistence type="predicted"/>
<evidence type="ECO:0000313" key="1">
    <source>
        <dbReference type="EMBL" id="KAJ8065039.1"/>
    </source>
</evidence>
<name>A0A9X0ALL4_9HELO</name>
<comment type="caution">
    <text evidence="1">The sequence shown here is derived from an EMBL/GenBank/DDBJ whole genome shotgun (WGS) entry which is preliminary data.</text>
</comment>
<reference evidence="1" key="1">
    <citation type="submission" date="2022-11" db="EMBL/GenBank/DDBJ databases">
        <title>Genome Resource of Sclerotinia nivalis Strain SnTB1, a Plant Pathogen Isolated from American Ginseng.</title>
        <authorList>
            <person name="Fan S."/>
        </authorList>
    </citation>
    <scope>NUCLEOTIDE SEQUENCE</scope>
    <source>
        <strain evidence="1">SnTB1</strain>
    </source>
</reference>
<accession>A0A9X0ALL4</accession>
<keyword evidence="2" id="KW-1185">Reference proteome</keyword>
<gene>
    <name evidence="1" type="ORF">OCU04_005754</name>
</gene>
<sequence length="130" mass="14513">MPNNGASMSQGGLVGYYTVHNYNHIITSKDELEANVGRLMTYALKGVATDAIIFQTFTSLGTIATFINSEWPYDACKDIVWLNELHATIGNDALCMSRPVHKYMSTTRTHGSWLTFFLGTVLIFQRTDIV</sequence>
<evidence type="ECO:0000313" key="2">
    <source>
        <dbReference type="Proteomes" id="UP001152300"/>
    </source>
</evidence>
<dbReference type="EMBL" id="JAPEIS010000006">
    <property type="protein sequence ID" value="KAJ8065039.1"/>
    <property type="molecule type" value="Genomic_DNA"/>
</dbReference>
<protein>
    <submittedName>
        <fullName evidence="1">Uncharacterized protein</fullName>
    </submittedName>
</protein>
<dbReference type="Proteomes" id="UP001152300">
    <property type="component" value="Unassembled WGS sequence"/>
</dbReference>